<evidence type="ECO:0000313" key="5">
    <source>
        <dbReference type="EMBL" id="NMQ04452.1"/>
    </source>
</evidence>
<dbReference type="RefSeq" id="WP_169069405.1">
    <property type="nucleotide sequence ID" value="NZ_JAZKUC010000002.1"/>
</dbReference>
<evidence type="ECO:0000259" key="4">
    <source>
        <dbReference type="PROSITE" id="PS50887"/>
    </source>
</evidence>
<evidence type="ECO:0000259" key="2">
    <source>
        <dbReference type="PROSITE" id="PS50110"/>
    </source>
</evidence>
<feature type="domain" description="Response regulatory" evidence="2">
    <location>
        <begin position="28"/>
        <end position="152"/>
    </location>
</feature>
<evidence type="ECO:0000256" key="1">
    <source>
        <dbReference type="PROSITE-ProRule" id="PRU00169"/>
    </source>
</evidence>
<dbReference type="PROSITE" id="PS50110">
    <property type="entry name" value="RESPONSE_REGULATORY"/>
    <property type="match status" value="1"/>
</dbReference>
<evidence type="ECO:0000259" key="3">
    <source>
        <dbReference type="PROSITE" id="PS50883"/>
    </source>
</evidence>
<dbReference type="EMBL" id="SPMX01000007">
    <property type="protein sequence ID" value="NMQ04452.1"/>
    <property type="molecule type" value="Genomic_DNA"/>
</dbReference>
<dbReference type="PANTHER" id="PTHR33121">
    <property type="entry name" value="CYCLIC DI-GMP PHOSPHODIESTERASE PDEF"/>
    <property type="match status" value="1"/>
</dbReference>
<dbReference type="Pfam" id="PF00563">
    <property type="entry name" value="EAL"/>
    <property type="match status" value="1"/>
</dbReference>
<reference evidence="5" key="1">
    <citation type="submission" date="2019-03" db="EMBL/GenBank/DDBJ databases">
        <title>Metabolic reconstructions from genomes of highly enriched 'Candidatus Accumulibacter' and 'Candidatus Competibacter' bioreactor populations.</title>
        <authorList>
            <person name="Annavajhala M.K."/>
            <person name="Welles L."/>
            <person name="Abbas B."/>
            <person name="Sorokin D."/>
            <person name="Park H."/>
            <person name="Van Loosdrecht M."/>
            <person name="Chandran K."/>
        </authorList>
    </citation>
    <scope>NUCLEOTIDE SEQUENCE</scope>
    <source>
        <strain evidence="5">SBR_L</strain>
    </source>
</reference>
<dbReference type="InterPro" id="IPR000160">
    <property type="entry name" value="GGDEF_dom"/>
</dbReference>
<feature type="domain" description="EAL" evidence="3">
    <location>
        <begin position="488"/>
        <end position="742"/>
    </location>
</feature>
<dbReference type="Gene3D" id="3.40.50.2300">
    <property type="match status" value="1"/>
</dbReference>
<organism evidence="5 6">
    <name type="scientific">Candidatus Accumulibacter contiguus</name>
    <dbReference type="NCBI Taxonomy" id="2954381"/>
    <lineage>
        <taxon>Bacteria</taxon>
        <taxon>Pseudomonadati</taxon>
        <taxon>Pseudomonadota</taxon>
        <taxon>Betaproteobacteria</taxon>
        <taxon>Candidatus Accumulibacter</taxon>
    </lineage>
</organism>
<dbReference type="InterPro" id="IPR011006">
    <property type="entry name" value="CheY-like_superfamily"/>
</dbReference>
<dbReference type="InterPro" id="IPR001789">
    <property type="entry name" value="Sig_transdc_resp-reg_receiver"/>
</dbReference>
<keyword evidence="1" id="KW-0597">Phosphoprotein</keyword>
<keyword evidence="6" id="KW-1185">Reference proteome</keyword>
<feature type="modified residue" description="4-aspartylphosphate" evidence="1">
    <location>
        <position position="83"/>
    </location>
</feature>
<dbReference type="SUPFAM" id="SSF141868">
    <property type="entry name" value="EAL domain-like"/>
    <property type="match status" value="1"/>
</dbReference>
<dbReference type="InterPro" id="IPR035919">
    <property type="entry name" value="EAL_sf"/>
</dbReference>
<dbReference type="NCBIfam" id="TIGR00254">
    <property type="entry name" value="GGDEF"/>
    <property type="match status" value="1"/>
</dbReference>
<dbReference type="InterPro" id="IPR029787">
    <property type="entry name" value="Nucleotide_cyclase"/>
</dbReference>
<feature type="domain" description="GGDEF" evidence="4">
    <location>
        <begin position="352"/>
        <end position="479"/>
    </location>
</feature>
<dbReference type="Pfam" id="PF00990">
    <property type="entry name" value="GGDEF"/>
    <property type="match status" value="1"/>
</dbReference>
<dbReference type="Proteomes" id="UP000886469">
    <property type="component" value="Unassembled WGS sequence"/>
</dbReference>
<dbReference type="InterPro" id="IPR001633">
    <property type="entry name" value="EAL_dom"/>
</dbReference>
<dbReference type="SMART" id="SM00448">
    <property type="entry name" value="REC"/>
    <property type="match status" value="1"/>
</dbReference>
<dbReference type="InterPro" id="IPR050706">
    <property type="entry name" value="Cyclic-di-GMP_PDE-like"/>
</dbReference>
<proteinExistence type="predicted"/>
<comment type="caution">
    <text evidence="5">The sequence shown here is derived from an EMBL/GenBank/DDBJ whole genome shotgun (WGS) entry which is preliminary data.</text>
</comment>
<gene>
    <name evidence="5" type="ORF">E4Q08_03835</name>
</gene>
<dbReference type="InterPro" id="IPR021800">
    <property type="entry name" value="DUF3369"/>
</dbReference>
<accession>A0ABX1T887</accession>
<sequence length="746" mass="82222">MDDLNDELVFIEEDGPGRDSEEAACPWRILVVDDDPGVHEATRFALANVIILDRPLALFHASSGAEAVALLRVTEKIAVVLLDVVMESDDAGLRMVHTIRNELKLANCRIILRTGQPGQAPEAETITRYDINDYKTKSELTQNRLFITLTTAIRSYDQLLRLDATRLGLEKIVAASNQFIAEQGLQSFADGVITQIAGLLGVDPEGLVCCAAAQDSPLLNGHPEFRIIAAAGQFRSLIQRRLSEIDDPRIVGQLTTALKERRSLIEARNLTLYFAKTPAEGFAAFIDSAKPISDVDQELLKVFCTNIALCAKNIELVTKLRRDAFFDRQLGLPNRTALVCELDQRMMKEQESGCALAIVDIDQFASANDLLGHDYGDALLKATAQRLGEHLPANVFIARLAGDAFAVMGPKIAVNGETIQACFQTPFVIEGVHQPVSACVGITLLESGRRSGIEYIRDSYLALKQAKAAGLGQTLLFSQDLGSAVRERAHLLRDLRLAFEQKQLFLSYQPQIELSSGRIIGVEALMRWRREDGVLVSPECFIPIAEQSGLIVDMGRWLLQAALQALQRFRATGCADLRMAVNISPVQLRQPGFVDSVSDALRLTRSRPADLELEITESVAVGSLDPVIALLKRLRAMGVTVAIDDFGTGYSSLAYLDKLPADRLKIDRSFVRALERDDNGTRIARTIIVLGRELGLRVIAEGVENQNLEELLQALGCNETQGYHYGHPMQESEFIAWHARYKGDQN</sequence>
<dbReference type="PROSITE" id="PS50887">
    <property type="entry name" value="GGDEF"/>
    <property type="match status" value="1"/>
</dbReference>
<protein>
    <submittedName>
        <fullName evidence="5">EAL domain-containing protein</fullName>
    </submittedName>
</protein>
<dbReference type="InterPro" id="IPR043128">
    <property type="entry name" value="Rev_trsase/Diguanyl_cyclase"/>
</dbReference>
<dbReference type="Gene3D" id="3.30.70.270">
    <property type="match status" value="1"/>
</dbReference>
<dbReference type="SUPFAM" id="SSF52172">
    <property type="entry name" value="CheY-like"/>
    <property type="match status" value="1"/>
</dbReference>
<dbReference type="PANTHER" id="PTHR33121:SF70">
    <property type="entry name" value="SIGNALING PROTEIN YKOW"/>
    <property type="match status" value="1"/>
</dbReference>
<dbReference type="SMART" id="SM00052">
    <property type="entry name" value="EAL"/>
    <property type="match status" value="1"/>
</dbReference>
<dbReference type="Gene3D" id="3.20.20.450">
    <property type="entry name" value="EAL domain"/>
    <property type="match status" value="1"/>
</dbReference>
<dbReference type="SUPFAM" id="SSF55073">
    <property type="entry name" value="Nucleotide cyclase"/>
    <property type="match status" value="1"/>
</dbReference>
<name>A0ABX1T887_9PROT</name>
<evidence type="ECO:0000313" key="6">
    <source>
        <dbReference type="Proteomes" id="UP000886469"/>
    </source>
</evidence>
<dbReference type="SMART" id="SM00267">
    <property type="entry name" value="GGDEF"/>
    <property type="match status" value="1"/>
</dbReference>
<dbReference type="PROSITE" id="PS50883">
    <property type="entry name" value="EAL"/>
    <property type="match status" value="1"/>
</dbReference>
<dbReference type="CDD" id="cd01949">
    <property type="entry name" value="GGDEF"/>
    <property type="match status" value="1"/>
</dbReference>
<dbReference type="CDD" id="cd01948">
    <property type="entry name" value="EAL"/>
    <property type="match status" value="1"/>
</dbReference>
<dbReference type="Pfam" id="PF11849">
    <property type="entry name" value="DUF3369"/>
    <property type="match status" value="1"/>
</dbReference>
<dbReference type="Pfam" id="PF00072">
    <property type="entry name" value="Response_reg"/>
    <property type="match status" value="1"/>
</dbReference>